<dbReference type="PANTHER" id="PTHR42655:SF1">
    <property type="entry name" value="GLYCOGEN PHOSPHORYLASE"/>
    <property type="match status" value="1"/>
</dbReference>
<evidence type="ECO:0000313" key="11">
    <source>
        <dbReference type="EMBL" id="MFC5861030.1"/>
    </source>
</evidence>
<dbReference type="PANTHER" id="PTHR42655">
    <property type="entry name" value="GLYCOGEN PHOSPHORYLASE"/>
    <property type="match status" value="1"/>
</dbReference>
<comment type="catalytic activity">
    <reaction evidence="1">
        <text>[(1-&gt;4)-alpha-D-glucosyl](n) + phosphate = [(1-&gt;4)-alpha-D-glucosyl](n-1) + alpha-D-glucose 1-phosphate</text>
        <dbReference type="Rhea" id="RHEA:41732"/>
        <dbReference type="Rhea" id="RHEA-COMP:9584"/>
        <dbReference type="Rhea" id="RHEA-COMP:9586"/>
        <dbReference type="ChEBI" id="CHEBI:15444"/>
        <dbReference type="ChEBI" id="CHEBI:43474"/>
        <dbReference type="ChEBI" id="CHEBI:58601"/>
        <dbReference type="EC" id="2.4.1.1"/>
    </reaction>
</comment>
<comment type="cofactor">
    <cofactor evidence="2">
        <name>pyridoxal 5'-phosphate</name>
        <dbReference type="ChEBI" id="CHEBI:597326"/>
    </cofactor>
</comment>
<keyword evidence="5" id="KW-0328">Glycosyltransferase</keyword>
<dbReference type="NCBIfam" id="TIGR02094">
    <property type="entry name" value="more_P_ylases"/>
    <property type="match status" value="1"/>
</dbReference>
<dbReference type="EC" id="2.4.1.1" evidence="4"/>
<comment type="caution">
    <text evidence="11">The sequence shown here is derived from an EMBL/GenBank/DDBJ whole genome shotgun (WGS) entry which is preliminary data.</text>
</comment>
<dbReference type="SUPFAM" id="SSF53756">
    <property type="entry name" value="UDP-Glycosyltransferase/glycogen phosphorylase"/>
    <property type="match status" value="1"/>
</dbReference>
<protein>
    <recommendedName>
        <fullName evidence="4">glycogen phosphorylase</fullName>
        <ecNumber evidence="4">2.4.1.1</ecNumber>
    </recommendedName>
</protein>
<dbReference type="PIRSF" id="PIRSF000460">
    <property type="entry name" value="Pprylas_GlgP"/>
    <property type="match status" value="1"/>
</dbReference>
<dbReference type="Pfam" id="PF00343">
    <property type="entry name" value="Phosphorylase"/>
    <property type="match status" value="1"/>
</dbReference>
<dbReference type="InterPro" id="IPR011834">
    <property type="entry name" value="Agluc_phsphrylas"/>
</dbReference>
<proteinExistence type="inferred from homology"/>
<gene>
    <name evidence="11" type="primary">glgP</name>
    <name evidence="11" type="ORF">ACFPT7_01845</name>
</gene>
<organism evidence="11 12">
    <name type="scientific">Acidicapsa dinghuensis</name>
    <dbReference type="NCBI Taxonomy" id="2218256"/>
    <lineage>
        <taxon>Bacteria</taxon>
        <taxon>Pseudomonadati</taxon>
        <taxon>Acidobacteriota</taxon>
        <taxon>Terriglobia</taxon>
        <taxon>Terriglobales</taxon>
        <taxon>Acidobacteriaceae</taxon>
        <taxon>Acidicapsa</taxon>
    </lineage>
</organism>
<evidence type="ECO:0000256" key="8">
    <source>
        <dbReference type="ARBA" id="ARBA00023277"/>
    </source>
</evidence>
<name>A0ABW1E9W4_9BACT</name>
<dbReference type="InterPro" id="IPR035090">
    <property type="entry name" value="Pyridoxal_P_attach_site"/>
</dbReference>
<reference evidence="12" key="1">
    <citation type="journal article" date="2019" name="Int. J. Syst. Evol. Microbiol.">
        <title>The Global Catalogue of Microorganisms (GCM) 10K type strain sequencing project: providing services to taxonomists for standard genome sequencing and annotation.</title>
        <authorList>
            <consortium name="The Broad Institute Genomics Platform"/>
            <consortium name="The Broad Institute Genome Sequencing Center for Infectious Disease"/>
            <person name="Wu L."/>
            <person name="Ma J."/>
        </authorList>
    </citation>
    <scope>NUCLEOTIDE SEQUENCE [LARGE SCALE GENOMIC DNA]</scope>
    <source>
        <strain evidence="12">JCM 4087</strain>
    </source>
</reference>
<dbReference type="RefSeq" id="WP_263334607.1">
    <property type="nucleotide sequence ID" value="NZ_JAGSYH010000002.1"/>
</dbReference>
<keyword evidence="8" id="KW-0119">Carbohydrate metabolism</keyword>
<dbReference type="Proteomes" id="UP001596091">
    <property type="component" value="Unassembled WGS sequence"/>
</dbReference>
<evidence type="ECO:0000256" key="6">
    <source>
        <dbReference type="ARBA" id="ARBA00022679"/>
    </source>
</evidence>
<evidence type="ECO:0000256" key="3">
    <source>
        <dbReference type="ARBA" id="ARBA00006047"/>
    </source>
</evidence>
<evidence type="ECO:0000256" key="10">
    <source>
        <dbReference type="SAM" id="Coils"/>
    </source>
</evidence>
<dbReference type="PROSITE" id="PS00102">
    <property type="entry name" value="PHOSPHORYLASE"/>
    <property type="match status" value="1"/>
</dbReference>
<dbReference type="Gene3D" id="3.40.50.2000">
    <property type="entry name" value="Glycogen Phosphorylase B"/>
    <property type="match status" value="3"/>
</dbReference>
<evidence type="ECO:0000256" key="5">
    <source>
        <dbReference type="ARBA" id="ARBA00022676"/>
    </source>
</evidence>
<feature type="coiled-coil region" evidence="10">
    <location>
        <begin position="517"/>
        <end position="544"/>
    </location>
</feature>
<keyword evidence="7" id="KW-0663">Pyridoxal phosphate</keyword>
<evidence type="ECO:0000256" key="4">
    <source>
        <dbReference type="ARBA" id="ARBA00012591"/>
    </source>
</evidence>
<keyword evidence="10" id="KW-0175">Coiled coil</keyword>
<dbReference type="InterPro" id="IPR000811">
    <property type="entry name" value="Glyco_trans_35"/>
</dbReference>
<evidence type="ECO:0000256" key="2">
    <source>
        <dbReference type="ARBA" id="ARBA00001933"/>
    </source>
</evidence>
<evidence type="ECO:0000256" key="1">
    <source>
        <dbReference type="ARBA" id="ARBA00001275"/>
    </source>
</evidence>
<comment type="similarity">
    <text evidence="3">Belongs to the glycogen phosphorylase family.</text>
</comment>
<sequence length="597" mass="66204">MSNSSYSNFSSSSSARQISYEPYMQSGIVAYFSMEIAINPSMPTYSGGLGVLAGDTLRSAADLGVPLVAFTLLHRKGYFRQHLDANGKQSEEAQPWTVGDFCTEEAPRVTVNIEDRIVTLRAWRYDMVGRSGHTIQIYLLDSDLPENTNWDRSLTDHLYGGDSNYRLQQEIILGMGGVRMLNALGHRVNVYHMNEGHAALLTLALLEAQMGGGPANKITEQDVNIVRQKCVFTTHTPVPAGHDRFGKDQAIRVLGSDRFGRLELLGCCHENMLNMTYVALRFSRYVNGVALQHGNVSREMFPDYVIDAITNGVHAPTWISAPFQDLFDKGIAHWRRDNLYLRNTIEIPTSEVLAAHAQSKETLLAEVASRTGLVLNPKVLTLGFARRAATYKRADLLFTDPERLLQIAQAAGGLQILYAGKAHPQDEPGKALIHSVIEKAQRYSGSDLRVVYLENYDWELGALLTAGVDVWVNTPRRPYEASGTSGMKAALNGVPSLSILDGWWIEGCLEGYTGWAIEDGEDDAAEANSLYEKLENSIVKLYNKSPEAWGGIMKTTIAYNGSFFNTNRMVKQYIRNAYYPVTMVEEANVEEPAAVGR</sequence>
<dbReference type="InterPro" id="IPR052182">
    <property type="entry name" value="Glycogen/Maltodextrin_Phosph"/>
</dbReference>
<comment type="function">
    <text evidence="9">Phosphorylase is an important allosteric enzyme in carbohydrate metabolism. Enzymes from different sources differ in their regulatory mechanisms and in their natural substrates. However, all known phosphorylases share catalytic and structural properties.</text>
</comment>
<evidence type="ECO:0000256" key="9">
    <source>
        <dbReference type="ARBA" id="ARBA00025174"/>
    </source>
</evidence>
<keyword evidence="6" id="KW-0808">Transferase</keyword>
<evidence type="ECO:0000256" key="7">
    <source>
        <dbReference type="ARBA" id="ARBA00022898"/>
    </source>
</evidence>
<evidence type="ECO:0000313" key="12">
    <source>
        <dbReference type="Proteomes" id="UP001596091"/>
    </source>
</evidence>
<accession>A0ABW1E9W4</accession>
<dbReference type="EMBL" id="JBHSPH010000001">
    <property type="protein sequence ID" value="MFC5861030.1"/>
    <property type="molecule type" value="Genomic_DNA"/>
</dbReference>
<keyword evidence="12" id="KW-1185">Reference proteome</keyword>